<accession>A0A834W4F7</accession>
<reference evidence="1" key="1">
    <citation type="submission" date="2020-09" db="EMBL/GenBank/DDBJ databases">
        <title>Genome-Enabled Discovery of Anthraquinone Biosynthesis in Senna tora.</title>
        <authorList>
            <person name="Kang S.-H."/>
            <person name="Pandey R.P."/>
            <person name="Lee C.-M."/>
            <person name="Sim J.-S."/>
            <person name="Jeong J.-T."/>
            <person name="Choi B.-S."/>
            <person name="Jung M."/>
            <person name="Ginzburg D."/>
            <person name="Zhao K."/>
            <person name="Won S.Y."/>
            <person name="Oh T.-J."/>
            <person name="Yu Y."/>
            <person name="Kim N.-H."/>
            <person name="Lee O.R."/>
            <person name="Lee T.-H."/>
            <person name="Bashyal P."/>
            <person name="Kim T.-S."/>
            <person name="Lee W.-H."/>
            <person name="Kawkins C."/>
            <person name="Kim C.-K."/>
            <person name="Kim J.S."/>
            <person name="Ahn B.O."/>
            <person name="Rhee S.Y."/>
            <person name="Sohng J.K."/>
        </authorList>
    </citation>
    <scope>NUCLEOTIDE SEQUENCE</scope>
    <source>
        <tissue evidence="1">Leaf</tissue>
    </source>
</reference>
<dbReference type="EMBL" id="JAAIUW010000011">
    <property type="protein sequence ID" value="KAF7808188.1"/>
    <property type="molecule type" value="Genomic_DNA"/>
</dbReference>
<evidence type="ECO:0000313" key="2">
    <source>
        <dbReference type="Proteomes" id="UP000634136"/>
    </source>
</evidence>
<evidence type="ECO:0000313" key="1">
    <source>
        <dbReference type="EMBL" id="KAF7808188.1"/>
    </source>
</evidence>
<keyword evidence="2" id="KW-1185">Reference proteome</keyword>
<sequence length="41" mass="4567">MREEIFFTAATIPHRGGSPSRCRLSHDVGIVCQRLALNLDV</sequence>
<comment type="caution">
    <text evidence="1">The sequence shown here is derived from an EMBL/GenBank/DDBJ whole genome shotgun (WGS) entry which is preliminary data.</text>
</comment>
<organism evidence="1 2">
    <name type="scientific">Senna tora</name>
    <dbReference type="NCBI Taxonomy" id="362788"/>
    <lineage>
        <taxon>Eukaryota</taxon>
        <taxon>Viridiplantae</taxon>
        <taxon>Streptophyta</taxon>
        <taxon>Embryophyta</taxon>
        <taxon>Tracheophyta</taxon>
        <taxon>Spermatophyta</taxon>
        <taxon>Magnoliopsida</taxon>
        <taxon>eudicotyledons</taxon>
        <taxon>Gunneridae</taxon>
        <taxon>Pentapetalae</taxon>
        <taxon>rosids</taxon>
        <taxon>fabids</taxon>
        <taxon>Fabales</taxon>
        <taxon>Fabaceae</taxon>
        <taxon>Caesalpinioideae</taxon>
        <taxon>Cassia clade</taxon>
        <taxon>Senna</taxon>
    </lineage>
</organism>
<protein>
    <submittedName>
        <fullName evidence="1">Uncharacterized protein</fullName>
    </submittedName>
</protein>
<name>A0A834W4F7_9FABA</name>
<dbReference type="Proteomes" id="UP000634136">
    <property type="component" value="Unassembled WGS sequence"/>
</dbReference>
<gene>
    <name evidence="1" type="ORF">G2W53_034931</name>
</gene>
<proteinExistence type="predicted"/>
<dbReference type="AlphaFoldDB" id="A0A834W4F7"/>